<keyword evidence="3" id="KW-0805">Transcription regulation</keyword>
<dbReference type="Pfam" id="PF04082">
    <property type="entry name" value="Fungal_trans"/>
    <property type="match status" value="1"/>
</dbReference>
<keyword evidence="7" id="KW-0175">Coiled coil</keyword>
<feature type="domain" description="Xylanolytic transcriptional activator regulatory" evidence="9">
    <location>
        <begin position="297"/>
        <end position="381"/>
    </location>
</feature>
<evidence type="ECO:0000256" key="7">
    <source>
        <dbReference type="SAM" id="Coils"/>
    </source>
</evidence>
<protein>
    <recommendedName>
        <fullName evidence="9">Xylanolytic transcriptional activator regulatory domain-containing protein</fullName>
    </recommendedName>
</protein>
<reference evidence="10 11" key="1">
    <citation type="submission" date="2015-01" db="EMBL/GenBank/DDBJ databases">
        <title>The Genome Sequence of Capronia semiimmersa CBS27337.</title>
        <authorList>
            <consortium name="The Broad Institute Genomics Platform"/>
            <person name="Cuomo C."/>
            <person name="de Hoog S."/>
            <person name="Gorbushina A."/>
            <person name="Stielow B."/>
            <person name="Teixiera M."/>
            <person name="Abouelleil A."/>
            <person name="Chapman S.B."/>
            <person name="Priest M."/>
            <person name="Young S.K."/>
            <person name="Wortman J."/>
            <person name="Nusbaum C."/>
            <person name="Birren B."/>
        </authorList>
    </citation>
    <scope>NUCLEOTIDE SEQUENCE [LARGE SCALE GENOMIC DNA]</scope>
    <source>
        <strain evidence="10 11">CBS 27337</strain>
    </source>
</reference>
<sequence>MFELSTKEGTLRWGNPDMQQVHCITGPSLAYAISLEKRLKAFEDRFEKLRQSSSIEEREALILTPFERIKPERARRASVDAREPEDAVDETPDVDAAESPQPIQSEPPDEASVGVDGRICFYGKTSHYHVDLREDEGDESMLPGTTELDERQTTDQHQHQHVSSASTVYTTPDVAVLIEPHGPSEVLSEIPSECLDHLLDAYWCWAHHLHLVLNKRLFLRDLFVSGPWVTPFLLCAVLAQAARYSTRLEAPSLGNHFAARALQLLPNDIDRGSSIPTIQGLLILSARECGCGRTSQGWLYSGMAFRMMRDLGIHIDSKKMSYLARQFSEEELALRQQVFWSCFTWDKTMSLCLGRAPIIHDTRDIPSKDTLIDGPETDDEPWRPVLGQEQESMAAFTEQKSLGSARFGAYCRLCIIIDGVLDGLYCRPHQAKQDHLLAFLENTIQKLEDWSTGLPDGLFILVEDKVVLCPPIHILLLNLTYHATMILLCRPYRTLSLRAKDLCTKAAQMIDSLFTLHVRRFGFRFITYLQTYTMFVACTINVLDLKENESGNRSGGHGLALAQEASVRLNFGLEVLRQAGATPSAARCAAVIVQLLRQWSDKKVARVTTQSSRDRRGHSIVASPRPRPQSSSYAAGADVALEPTTGSGQTSVGSPFIVPLASDSLPLVSPELDTSTFQFHASMPTTQQPHVQGQTLNTAPSAGVSNGMAYQYHGSASLQQLGPSGSPYPDPSMPNFVNIGIETPMRWLPDNIVDDGSWMLMTDFGKGFLEV</sequence>
<keyword evidence="6" id="KW-0539">Nucleus</keyword>
<dbReference type="Proteomes" id="UP000054266">
    <property type="component" value="Unassembled WGS sequence"/>
</dbReference>
<evidence type="ECO:0000256" key="8">
    <source>
        <dbReference type="SAM" id="MobiDB-lite"/>
    </source>
</evidence>
<keyword evidence="11" id="KW-1185">Reference proteome</keyword>
<evidence type="ECO:0000256" key="4">
    <source>
        <dbReference type="ARBA" id="ARBA00023125"/>
    </source>
</evidence>
<evidence type="ECO:0000313" key="10">
    <source>
        <dbReference type="EMBL" id="KIW72212.1"/>
    </source>
</evidence>
<dbReference type="GO" id="GO:0003677">
    <property type="term" value="F:DNA binding"/>
    <property type="evidence" value="ECO:0007669"/>
    <property type="project" value="UniProtKB-KW"/>
</dbReference>
<dbReference type="EMBL" id="KN846956">
    <property type="protein sequence ID" value="KIW72212.1"/>
    <property type="molecule type" value="Genomic_DNA"/>
</dbReference>
<feature type="compositionally biased region" description="Acidic residues" evidence="8">
    <location>
        <begin position="86"/>
        <end position="96"/>
    </location>
</feature>
<feature type="region of interest" description="Disordered" evidence="8">
    <location>
        <begin position="606"/>
        <end position="633"/>
    </location>
</feature>
<keyword evidence="5" id="KW-0804">Transcription</keyword>
<keyword evidence="1" id="KW-0479">Metal-binding</keyword>
<dbReference type="STRING" id="5601.A0A0D2ED42"/>
<dbReference type="PANTHER" id="PTHR31313:SF81">
    <property type="entry name" value="TY1 ENHANCER ACTIVATOR"/>
    <property type="match status" value="1"/>
</dbReference>
<evidence type="ECO:0000256" key="6">
    <source>
        <dbReference type="ARBA" id="ARBA00023242"/>
    </source>
</evidence>
<feature type="coiled-coil region" evidence="7">
    <location>
        <begin position="32"/>
        <end position="59"/>
    </location>
</feature>
<dbReference type="SMART" id="SM00906">
    <property type="entry name" value="Fungal_trans"/>
    <property type="match status" value="1"/>
</dbReference>
<evidence type="ECO:0000256" key="3">
    <source>
        <dbReference type="ARBA" id="ARBA00023015"/>
    </source>
</evidence>
<dbReference type="AlphaFoldDB" id="A0A0D2ED42"/>
<keyword evidence="4" id="KW-0238">DNA-binding</keyword>
<dbReference type="InterPro" id="IPR051615">
    <property type="entry name" value="Transcr_Regulatory_Elem"/>
</dbReference>
<evidence type="ECO:0000256" key="1">
    <source>
        <dbReference type="ARBA" id="ARBA00022723"/>
    </source>
</evidence>
<evidence type="ECO:0000256" key="2">
    <source>
        <dbReference type="ARBA" id="ARBA00022833"/>
    </source>
</evidence>
<dbReference type="InterPro" id="IPR007219">
    <property type="entry name" value="XnlR_reg_dom"/>
</dbReference>
<evidence type="ECO:0000313" key="11">
    <source>
        <dbReference type="Proteomes" id="UP000054266"/>
    </source>
</evidence>
<feature type="compositionally biased region" description="Basic and acidic residues" evidence="8">
    <location>
        <begin position="72"/>
        <end position="85"/>
    </location>
</feature>
<name>A0A0D2ED42_9EURO</name>
<dbReference type="GO" id="GO:0006351">
    <property type="term" value="P:DNA-templated transcription"/>
    <property type="evidence" value="ECO:0007669"/>
    <property type="project" value="InterPro"/>
</dbReference>
<proteinExistence type="predicted"/>
<keyword evidence="2" id="KW-0862">Zinc</keyword>
<evidence type="ECO:0000256" key="5">
    <source>
        <dbReference type="ARBA" id="ARBA00023163"/>
    </source>
</evidence>
<dbReference type="PANTHER" id="PTHR31313">
    <property type="entry name" value="TY1 ENHANCER ACTIVATOR"/>
    <property type="match status" value="1"/>
</dbReference>
<organism evidence="10 11">
    <name type="scientific">Phialophora macrospora</name>
    <dbReference type="NCBI Taxonomy" id="1851006"/>
    <lineage>
        <taxon>Eukaryota</taxon>
        <taxon>Fungi</taxon>
        <taxon>Dikarya</taxon>
        <taxon>Ascomycota</taxon>
        <taxon>Pezizomycotina</taxon>
        <taxon>Eurotiomycetes</taxon>
        <taxon>Chaetothyriomycetidae</taxon>
        <taxon>Chaetothyriales</taxon>
        <taxon>Herpotrichiellaceae</taxon>
        <taxon>Phialophora</taxon>
    </lineage>
</organism>
<dbReference type="GO" id="GO:0008270">
    <property type="term" value="F:zinc ion binding"/>
    <property type="evidence" value="ECO:0007669"/>
    <property type="project" value="InterPro"/>
</dbReference>
<dbReference type="HOGENOM" id="CLU_007003_4_1_1"/>
<gene>
    <name evidence="10" type="ORF">PV04_00422</name>
</gene>
<accession>A0A0D2ED42</accession>
<dbReference type="CDD" id="cd12148">
    <property type="entry name" value="fungal_TF_MHR"/>
    <property type="match status" value="1"/>
</dbReference>
<evidence type="ECO:0000259" key="9">
    <source>
        <dbReference type="SMART" id="SM00906"/>
    </source>
</evidence>
<feature type="region of interest" description="Disordered" evidence="8">
    <location>
        <begin position="72"/>
        <end position="114"/>
    </location>
</feature>